<dbReference type="STRING" id="49186.SAMN05421647_11055"/>
<dbReference type="InterPro" id="IPR011083">
    <property type="entry name" value="Phage_tail_collar_dom"/>
</dbReference>
<dbReference type="Gene3D" id="3.90.1340.10">
    <property type="entry name" value="Phage tail collar domain"/>
    <property type="match status" value="1"/>
</dbReference>
<dbReference type="eggNOG" id="COG4675">
    <property type="taxonomic scope" value="Bacteria"/>
</dbReference>
<feature type="domain" description="Phage tail collar" evidence="1">
    <location>
        <begin position="7"/>
        <end position="62"/>
    </location>
</feature>
<gene>
    <name evidence="2" type="ORF">SAMN05421647_11055</name>
</gene>
<accession>A0A1N6WAH7</accession>
<sequence>MADFSVGEIRAFPYTYIPRGWKACNGEELLVSQHRDLYTLIGNTFGGNGHTTFKLPDLRNHCIIGEGQGPGLANRTFGKSTGQPAVALSIEEIPAHTHDFQVVNAAADASEPNMTNMLSAQTPEMIYGDSSEGVHMPSGTITSTGQGQPHENCQPYLRLQYCILVGVP</sequence>
<dbReference type="Proteomes" id="UP000186895">
    <property type="component" value="Unassembled WGS sequence"/>
</dbReference>
<dbReference type="Pfam" id="PF07484">
    <property type="entry name" value="Collar"/>
    <property type="match status" value="1"/>
</dbReference>
<dbReference type="SUPFAM" id="SSF88874">
    <property type="entry name" value="Receptor-binding domain of short tail fibre protein gp12"/>
    <property type="match status" value="1"/>
</dbReference>
<organism evidence="2 3">
    <name type="scientific">Marinobacterium stanieri</name>
    <dbReference type="NCBI Taxonomy" id="49186"/>
    <lineage>
        <taxon>Bacteria</taxon>
        <taxon>Pseudomonadati</taxon>
        <taxon>Pseudomonadota</taxon>
        <taxon>Gammaproteobacteria</taxon>
        <taxon>Oceanospirillales</taxon>
        <taxon>Oceanospirillaceae</taxon>
        <taxon>Marinobacterium</taxon>
    </lineage>
</organism>
<name>A0A1N6WAH7_9GAMM</name>
<reference evidence="2 3" key="1">
    <citation type="submission" date="2017-01" db="EMBL/GenBank/DDBJ databases">
        <authorList>
            <person name="Mah S.A."/>
            <person name="Swanson W.J."/>
            <person name="Moy G.W."/>
            <person name="Vacquier V.D."/>
        </authorList>
    </citation>
    <scope>NUCLEOTIDE SEQUENCE [LARGE SCALE GENOMIC DNA]</scope>
    <source>
        <strain evidence="2 3">DSM 7027</strain>
    </source>
</reference>
<protein>
    <submittedName>
        <fullName evidence="2">Microcystin-dependent protein</fullName>
    </submittedName>
</protein>
<evidence type="ECO:0000313" key="3">
    <source>
        <dbReference type="Proteomes" id="UP000186895"/>
    </source>
</evidence>
<dbReference type="RefSeq" id="WP_076465216.1">
    <property type="nucleotide sequence ID" value="NZ_FTMN01000010.1"/>
</dbReference>
<dbReference type="EMBL" id="FTMN01000010">
    <property type="protein sequence ID" value="SIQ86946.1"/>
    <property type="molecule type" value="Genomic_DNA"/>
</dbReference>
<evidence type="ECO:0000259" key="1">
    <source>
        <dbReference type="Pfam" id="PF07484"/>
    </source>
</evidence>
<proteinExistence type="predicted"/>
<keyword evidence="3" id="KW-1185">Reference proteome</keyword>
<dbReference type="AlphaFoldDB" id="A0A1N6WAH7"/>
<evidence type="ECO:0000313" key="2">
    <source>
        <dbReference type="EMBL" id="SIQ86946.1"/>
    </source>
</evidence>
<dbReference type="InterPro" id="IPR037053">
    <property type="entry name" value="Phage_tail_collar_dom_sf"/>
</dbReference>